<protein>
    <recommendedName>
        <fullName evidence="1">Novel STAND NTPase 1 domain-containing protein</fullName>
    </recommendedName>
</protein>
<dbReference type="InterPro" id="IPR049052">
    <property type="entry name" value="nSTAND1"/>
</dbReference>
<feature type="domain" description="Novel STAND NTPase 1" evidence="1">
    <location>
        <begin position="2"/>
        <end position="360"/>
    </location>
</feature>
<reference evidence="2 3" key="1">
    <citation type="submission" date="2019-10" db="EMBL/GenBank/DDBJ databases">
        <title>Whole genome shotgun sequence of Acrocarpospora corrugata NBRC 13972.</title>
        <authorList>
            <person name="Ichikawa N."/>
            <person name="Kimura A."/>
            <person name="Kitahashi Y."/>
            <person name="Komaki H."/>
            <person name="Oguchi A."/>
        </authorList>
    </citation>
    <scope>NUCLEOTIDE SEQUENCE [LARGE SCALE GENOMIC DNA]</scope>
    <source>
        <strain evidence="2 3">NBRC 13972</strain>
    </source>
</reference>
<gene>
    <name evidence="2" type="ORF">Acor_49900</name>
</gene>
<accession>A0A5M3W2F2</accession>
<evidence type="ECO:0000313" key="2">
    <source>
        <dbReference type="EMBL" id="GES02924.1"/>
    </source>
</evidence>
<evidence type="ECO:0000259" key="1">
    <source>
        <dbReference type="Pfam" id="PF20703"/>
    </source>
</evidence>
<keyword evidence="3" id="KW-1185">Reference proteome</keyword>
<evidence type="ECO:0000313" key="3">
    <source>
        <dbReference type="Proteomes" id="UP000334990"/>
    </source>
</evidence>
<dbReference type="Pfam" id="PF20703">
    <property type="entry name" value="nSTAND1"/>
    <property type="match status" value="1"/>
</dbReference>
<name>A0A5M3W2F2_9ACTN</name>
<proteinExistence type="predicted"/>
<sequence length="452" mass="47711">MVVTGASGAGKSSLLRAGLWPALAQGKLSEQARQWPRGVLDRPTSAPLERLATLLAGLAGLEVTSVLRQLADHPEQCHLLVRQAVEADAVRRGLSGREAAASRLLLVIDQFEEVFTGVDSSAAVSSEGQAAALIAALHAAATRPCGPEQIPAALVVLAVRGDYIDRCAGFRLLAPALAQPFIVGPMNEPELRLAITGPAAEAGLELEAGLADDILAELRQGPGEPLAGTLPLLSQAMLTIWEHREGIRLTRRGYGRTGGVRQAVAASADAAYRELDEDAKAAARRLFHQLTTVTSDGIPARRAVPRAVLGIGGDDGSLAPEDPGPGLVGHVSGVARVLEVFTKRRLLVVDRETVQIARDACWWAGLSCEPGWRVIWRVTPDTASCSRMLTTGGAMAGRRAICTGASGWPAFGNWCPAGRPTRTVTLIWRAFPPSSWAPRSPRRLGPRACAGD</sequence>
<organism evidence="2 3">
    <name type="scientific">Acrocarpospora corrugata</name>
    <dbReference type="NCBI Taxonomy" id="35763"/>
    <lineage>
        <taxon>Bacteria</taxon>
        <taxon>Bacillati</taxon>
        <taxon>Actinomycetota</taxon>
        <taxon>Actinomycetes</taxon>
        <taxon>Streptosporangiales</taxon>
        <taxon>Streptosporangiaceae</taxon>
        <taxon>Acrocarpospora</taxon>
    </lineage>
</organism>
<dbReference type="EMBL" id="BLAD01000063">
    <property type="protein sequence ID" value="GES02924.1"/>
    <property type="molecule type" value="Genomic_DNA"/>
</dbReference>
<dbReference type="Proteomes" id="UP000334990">
    <property type="component" value="Unassembled WGS sequence"/>
</dbReference>
<dbReference type="AlphaFoldDB" id="A0A5M3W2F2"/>
<comment type="caution">
    <text evidence="2">The sequence shown here is derived from an EMBL/GenBank/DDBJ whole genome shotgun (WGS) entry which is preliminary data.</text>
</comment>